<feature type="region of interest" description="Disordered" evidence="1">
    <location>
        <begin position="1"/>
        <end position="49"/>
    </location>
</feature>
<organism evidence="3 4">
    <name type="scientific">Puccinia sorghi</name>
    <dbReference type="NCBI Taxonomy" id="27349"/>
    <lineage>
        <taxon>Eukaryota</taxon>
        <taxon>Fungi</taxon>
        <taxon>Dikarya</taxon>
        <taxon>Basidiomycota</taxon>
        <taxon>Pucciniomycotina</taxon>
        <taxon>Pucciniomycetes</taxon>
        <taxon>Pucciniales</taxon>
        <taxon>Pucciniaceae</taxon>
        <taxon>Puccinia</taxon>
    </lineage>
</organism>
<dbReference type="Pfam" id="PF07727">
    <property type="entry name" value="RVT_2"/>
    <property type="match status" value="1"/>
</dbReference>
<proteinExistence type="predicted"/>
<dbReference type="EMBL" id="LAVV01006896">
    <property type="protein sequence ID" value="KNZ57867.1"/>
    <property type="molecule type" value="Genomic_DNA"/>
</dbReference>
<gene>
    <name evidence="3" type="ORF">VP01_2052g2</name>
</gene>
<dbReference type="AlphaFoldDB" id="A0A0L6VBE7"/>
<dbReference type="VEuPathDB" id="FungiDB:VP01_2052g2"/>
<keyword evidence="4" id="KW-1185">Reference proteome</keyword>
<comment type="caution">
    <text evidence="3">The sequence shown here is derived from an EMBL/GenBank/DDBJ whole genome shotgun (WGS) entry which is preliminary data.</text>
</comment>
<evidence type="ECO:0000259" key="2">
    <source>
        <dbReference type="Pfam" id="PF07727"/>
    </source>
</evidence>
<reference evidence="3 4" key="1">
    <citation type="submission" date="2015-08" db="EMBL/GenBank/DDBJ databases">
        <title>Next Generation Sequencing and Analysis of the Genome of Puccinia sorghi L Schw, the Causal Agent of Maize Common Rust.</title>
        <authorList>
            <person name="Rochi L."/>
            <person name="Burguener G."/>
            <person name="Darino M."/>
            <person name="Turjanski A."/>
            <person name="Kreff E."/>
            <person name="Dieguez M.J."/>
            <person name="Sacco F."/>
        </authorList>
    </citation>
    <scope>NUCLEOTIDE SEQUENCE [LARGE SCALE GENOMIC DNA]</scope>
    <source>
        <strain evidence="3 4">RO10H11247</strain>
    </source>
</reference>
<evidence type="ECO:0000256" key="1">
    <source>
        <dbReference type="SAM" id="MobiDB-lite"/>
    </source>
</evidence>
<name>A0A0L6VBE7_9BASI</name>
<evidence type="ECO:0000313" key="4">
    <source>
        <dbReference type="Proteomes" id="UP000037035"/>
    </source>
</evidence>
<accession>A0A0L6VBE7</accession>
<protein>
    <recommendedName>
        <fullName evidence="2">Reverse transcriptase Ty1/copia-type domain-containing protein</fullName>
    </recommendedName>
</protein>
<dbReference type="Proteomes" id="UP000037035">
    <property type="component" value="Unassembled WGS sequence"/>
</dbReference>
<sequence>MNLDVEEESNELVGSEDDPVIKDNPISEEVLGDTSESGDSKVASSLIPEPRILRERTAKVKPSKYSYLTGNPEMFQKATQSDKRVEWMAAADEEVKSIKATISSVEKKKARLCIQGFSQIPGLNYNNTFAPTGKFTSLLIILTLAVNRKLPIRQFDIKSAFLFALKEKLFIKGPEGSNRKVPYLRLKKSLYGLKQAPANWFETLTLWFESIKFKQSKALR</sequence>
<dbReference type="OrthoDB" id="3054497at2759"/>
<feature type="domain" description="Reverse transcriptase Ty1/copia-type" evidence="2">
    <location>
        <begin position="102"/>
        <end position="218"/>
    </location>
</feature>
<dbReference type="InterPro" id="IPR013103">
    <property type="entry name" value="RVT_2"/>
</dbReference>
<dbReference type="STRING" id="27349.A0A0L6VBE7"/>
<evidence type="ECO:0000313" key="3">
    <source>
        <dbReference type="EMBL" id="KNZ57867.1"/>
    </source>
</evidence>
<feature type="compositionally biased region" description="Acidic residues" evidence="1">
    <location>
        <begin position="1"/>
        <end position="18"/>
    </location>
</feature>